<reference evidence="5 6" key="1">
    <citation type="submission" date="2016-06" db="EMBL/GenBank/DDBJ databases">
        <authorList>
            <person name="Kjaerup R.B."/>
            <person name="Dalgaard T.S."/>
            <person name="Juul-Madsen H.R."/>
        </authorList>
    </citation>
    <scope>NUCLEOTIDE SEQUENCE [LARGE SCALE GENOMIC DNA]</scope>
    <source>
        <strain evidence="5 6">DSM 43818</strain>
    </source>
</reference>
<dbReference type="GO" id="GO:0050661">
    <property type="term" value="F:NADP binding"/>
    <property type="evidence" value="ECO:0007669"/>
    <property type="project" value="InterPro"/>
</dbReference>
<dbReference type="InterPro" id="IPR008927">
    <property type="entry name" value="6-PGluconate_DH-like_C_sf"/>
</dbReference>
<evidence type="ECO:0000259" key="4">
    <source>
        <dbReference type="SMART" id="SM01350"/>
    </source>
</evidence>
<dbReference type="InterPro" id="IPR006183">
    <property type="entry name" value="Pgluconate_DH"/>
</dbReference>
<dbReference type="PANTHER" id="PTHR11811">
    <property type="entry name" value="6-PHOSPHOGLUCONATE DEHYDROGENASE"/>
    <property type="match status" value="1"/>
</dbReference>
<dbReference type="InterPro" id="IPR036291">
    <property type="entry name" value="NAD(P)-bd_dom_sf"/>
</dbReference>
<dbReference type="GO" id="GO:0019521">
    <property type="term" value="P:D-gluconate metabolic process"/>
    <property type="evidence" value="ECO:0007669"/>
    <property type="project" value="UniProtKB-KW"/>
</dbReference>
<dbReference type="SUPFAM" id="SSF48179">
    <property type="entry name" value="6-phosphogluconate dehydrogenase C-terminal domain-like"/>
    <property type="match status" value="1"/>
</dbReference>
<dbReference type="GO" id="GO:0006098">
    <property type="term" value="P:pentose-phosphate shunt"/>
    <property type="evidence" value="ECO:0007669"/>
    <property type="project" value="InterPro"/>
</dbReference>
<dbReference type="SUPFAM" id="SSF51735">
    <property type="entry name" value="NAD(P)-binding Rossmann-fold domains"/>
    <property type="match status" value="1"/>
</dbReference>
<organism evidence="5 6">
    <name type="scientific">Micromonospora nigra</name>
    <dbReference type="NCBI Taxonomy" id="145857"/>
    <lineage>
        <taxon>Bacteria</taxon>
        <taxon>Bacillati</taxon>
        <taxon>Actinomycetota</taxon>
        <taxon>Actinomycetes</taxon>
        <taxon>Micromonosporales</taxon>
        <taxon>Micromonosporaceae</taxon>
        <taxon>Micromonospora</taxon>
    </lineage>
</organism>
<dbReference type="GO" id="GO:0004616">
    <property type="term" value="F:phosphogluconate dehydrogenase (decarboxylating) activity"/>
    <property type="evidence" value="ECO:0007669"/>
    <property type="project" value="InterPro"/>
</dbReference>
<proteinExistence type="inferred from homology"/>
<evidence type="ECO:0000313" key="6">
    <source>
        <dbReference type="Proteomes" id="UP000199699"/>
    </source>
</evidence>
<dbReference type="NCBIfam" id="NF007161">
    <property type="entry name" value="PRK09599.1"/>
    <property type="match status" value="1"/>
</dbReference>
<dbReference type="Gene3D" id="1.10.1040.10">
    <property type="entry name" value="N-(1-d-carboxylethyl)-l-norvaline Dehydrogenase, domain 2"/>
    <property type="match status" value="1"/>
</dbReference>
<evidence type="ECO:0000256" key="2">
    <source>
        <dbReference type="ARBA" id="ARBA00023002"/>
    </source>
</evidence>
<evidence type="ECO:0000256" key="3">
    <source>
        <dbReference type="ARBA" id="ARBA00023064"/>
    </source>
</evidence>
<dbReference type="AlphaFoldDB" id="A0A1C6S095"/>
<dbReference type="STRING" id="145857.GA0070616_2602"/>
<dbReference type="EMBL" id="FMHT01000003">
    <property type="protein sequence ID" value="SCL22782.1"/>
    <property type="molecule type" value="Genomic_DNA"/>
</dbReference>
<dbReference type="PRINTS" id="PR00076">
    <property type="entry name" value="6PGDHDRGNASE"/>
</dbReference>
<dbReference type="InterPro" id="IPR006115">
    <property type="entry name" value="6PGDH_NADP-bd"/>
</dbReference>
<dbReference type="SMART" id="SM01350">
    <property type="entry name" value="6PGD"/>
    <property type="match status" value="1"/>
</dbReference>
<keyword evidence="2" id="KW-0560">Oxidoreductase</keyword>
<dbReference type="RefSeq" id="WP_091081342.1">
    <property type="nucleotide sequence ID" value="NZ_FMHT01000003.1"/>
</dbReference>
<evidence type="ECO:0000256" key="1">
    <source>
        <dbReference type="ARBA" id="ARBA00008419"/>
    </source>
</evidence>
<dbReference type="Pfam" id="PF03446">
    <property type="entry name" value="NAD_binding_2"/>
    <property type="match status" value="1"/>
</dbReference>
<name>A0A1C6S095_9ACTN</name>
<dbReference type="InterPro" id="IPR004849">
    <property type="entry name" value="6DGDH_YqeC"/>
</dbReference>
<protein>
    <submittedName>
        <fullName evidence="5">6-phosphogluconate dehydrogenase</fullName>
    </submittedName>
</protein>
<dbReference type="NCBIfam" id="TIGR00872">
    <property type="entry name" value="gnd_rel"/>
    <property type="match status" value="1"/>
</dbReference>
<dbReference type="OrthoDB" id="9804542at2"/>
<dbReference type="Pfam" id="PF00393">
    <property type="entry name" value="6PGD"/>
    <property type="match status" value="1"/>
</dbReference>
<accession>A0A1C6S095</accession>
<feature type="domain" description="6-phosphogluconate dehydrogenase C-terminal" evidence="4">
    <location>
        <begin position="159"/>
        <end position="286"/>
    </location>
</feature>
<evidence type="ECO:0000313" key="5">
    <source>
        <dbReference type="EMBL" id="SCL22782.1"/>
    </source>
</evidence>
<dbReference type="Gene3D" id="3.40.50.720">
    <property type="entry name" value="NAD(P)-binding Rossmann-like Domain"/>
    <property type="match status" value="1"/>
</dbReference>
<gene>
    <name evidence="5" type="ORF">GA0070616_2602</name>
</gene>
<dbReference type="Proteomes" id="UP000199699">
    <property type="component" value="Unassembled WGS sequence"/>
</dbReference>
<keyword evidence="6" id="KW-1185">Reference proteome</keyword>
<dbReference type="InterPro" id="IPR006114">
    <property type="entry name" value="6PGDH_C"/>
</dbReference>
<comment type="similarity">
    <text evidence="1">Belongs to the 6-phosphogluconate dehydrogenase family.</text>
</comment>
<dbReference type="InterPro" id="IPR013328">
    <property type="entry name" value="6PGD_dom2"/>
</dbReference>
<sequence>MQLGLVGLGRMGGNMRERLRAAGHDVVGYDRDAELSDVASLAELAEKLDAPRAVWVMVPVAFTDAAIDDLADVLGEGDIVIDGGNSRFSDDAPRAERLHERGIGYVDVGVSGGVWGRQNGYGLMVGGAREHVDRLMPVFDALKPEGDFGFVHAGPVGAGHYAKMVHNGIEYGLMHAYAEGFELLTASELVTNVPGVFKSWRDGTVVRSWLLDLLDRALDEDPELAELSGYTEDTGEGRWTVDEAVRLAVPLNVITASLFARFQSRQDDSPAMKAVSALRQQFGGHAVRKP</sequence>
<keyword evidence="3" id="KW-0311">Gluconate utilization</keyword>